<dbReference type="AlphaFoldDB" id="A0A699WCT5"/>
<comment type="caution">
    <text evidence="1">The sequence shown here is derived from an EMBL/GenBank/DDBJ whole genome shotgun (WGS) entry which is preliminary data.</text>
</comment>
<name>A0A699WCT5_TANCI</name>
<feature type="non-terminal residue" evidence="1">
    <location>
        <position position="1"/>
    </location>
</feature>
<sequence>EEDKETGKGGDELEKVKVKVMKKKLDKRKTKLLIRFPEHLKKVRRKVMMRRSRI</sequence>
<evidence type="ECO:0000313" key="1">
    <source>
        <dbReference type="EMBL" id="GFD42184.1"/>
    </source>
</evidence>
<proteinExistence type="predicted"/>
<accession>A0A699WCT5</accession>
<dbReference type="EMBL" id="BKCJ011568355">
    <property type="protein sequence ID" value="GFD42184.1"/>
    <property type="molecule type" value="Genomic_DNA"/>
</dbReference>
<organism evidence="1">
    <name type="scientific">Tanacetum cinerariifolium</name>
    <name type="common">Dalmatian daisy</name>
    <name type="synonym">Chrysanthemum cinerariifolium</name>
    <dbReference type="NCBI Taxonomy" id="118510"/>
    <lineage>
        <taxon>Eukaryota</taxon>
        <taxon>Viridiplantae</taxon>
        <taxon>Streptophyta</taxon>
        <taxon>Embryophyta</taxon>
        <taxon>Tracheophyta</taxon>
        <taxon>Spermatophyta</taxon>
        <taxon>Magnoliopsida</taxon>
        <taxon>eudicotyledons</taxon>
        <taxon>Gunneridae</taxon>
        <taxon>Pentapetalae</taxon>
        <taxon>asterids</taxon>
        <taxon>campanulids</taxon>
        <taxon>Asterales</taxon>
        <taxon>Asteraceae</taxon>
        <taxon>Asteroideae</taxon>
        <taxon>Anthemideae</taxon>
        <taxon>Anthemidinae</taxon>
        <taxon>Tanacetum</taxon>
    </lineage>
</organism>
<reference evidence="1" key="1">
    <citation type="journal article" date="2019" name="Sci. Rep.">
        <title>Draft genome of Tanacetum cinerariifolium, the natural source of mosquito coil.</title>
        <authorList>
            <person name="Yamashiro T."/>
            <person name="Shiraishi A."/>
            <person name="Satake H."/>
            <person name="Nakayama K."/>
        </authorList>
    </citation>
    <scope>NUCLEOTIDE SEQUENCE</scope>
</reference>
<gene>
    <name evidence="1" type="ORF">Tci_914153</name>
</gene>
<protein>
    <submittedName>
        <fullName evidence="1">Uncharacterized protein</fullName>
    </submittedName>
</protein>